<dbReference type="InParanoid" id="A0A409VQL9"/>
<evidence type="ECO:0000313" key="4">
    <source>
        <dbReference type="Proteomes" id="UP000283269"/>
    </source>
</evidence>
<gene>
    <name evidence="3" type="ORF">CVT25_005459</name>
</gene>
<accession>A0A409VQL9</accession>
<keyword evidence="4" id="KW-1185">Reference proteome</keyword>
<dbReference type="GO" id="GO:0031956">
    <property type="term" value="F:medium-chain fatty acid-CoA ligase activity"/>
    <property type="evidence" value="ECO:0007669"/>
    <property type="project" value="TreeGrafter"/>
</dbReference>
<dbReference type="Gene3D" id="3.40.50.12780">
    <property type="entry name" value="N-terminal domain of ligase-like"/>
    <property type="match status" value="1"/>
</dbReference>
<dbReference type="GO" id="GO:0006631">
    <property type="term" value="P:fatty acid metabolic process"/>
    <property type="evidence" value="ECO:0007669"/>
    <property type="project" value="TreeGrafter"/>
</dbReference>
<feature type="domain" description="AMP-dependent synthetase/ligase" evidence="2">
    <location>
        <begin position="27"/>
        <end position="358"/>
    </location>
</feature>
<evidence type="ECO:0000259" key="2">
    <source>
        <dbReference type="Pfam" id="PF00501"/>
    </source>
</evidence>
<dbReference type="AlphaFoldDB" id="A0A409VQL9"/>
<dbReference type="InterPro" id="IPR000873">
    <property type="entry name" value="AMP-dep_synth/lig_dom"/>
</dbReference>
<comment type="caution">
    <text evidence="3">The sequence shown here is derived from an EMBL/GenBank/DDBJ whole genome shotgun (WGS) entry which is preliminary data.</text>
</comment>
<protein>
    <recommendedName>
        <fullName evidence="2">AMP-dependent synthetase/ligase domain-containing protein</fullName>
    </recommendedName>
</protein>
<evidence type="ECO:0000256" key="1">
    <source>
        <dbReference type="ARBA" id="ARBA00006432"/>
    </source>
</evidence>
<dbReference type="STRING" id="93625.A0A409VQL9"/>
<dbReference type="OrthoDB" id="429813at2759"/>
<evidence type="ECO:0000313" key="3">
    <source>
        <dbReference type="EMBL" id="PPQ68537.1"/>
    </source>
</evidence>
<reference evidence="3 4" key="1">
    <citation type="journal article" date="2018" name="Evol. Lett.">
        <title>Horizontal gene cluster transfer increased hallucinogenic mushroom diversity.</title>
        <authorList>
            <person name="Reynolds H.T."/>
            <person name="Vijayakumar V."/>
            <person name="Gluck-Thaler E."/>
            <person name="Korotkin H.B."/>
            <person name="Matheny P.B."/>
            <person name="Slot J.C."/>
        </authorList>
    </citation>
    <scope>NUCLEOTIDE SEQUENCE [LARGE SCALE GENOMIC DNA]</scope>
    <source>
        <strain evidence="3 4">2631</strain>
    </source>
</reference>
<dbReference type="InterPro" id="IPR042099">
    <property type="entry name" value="ANL_N_sf"/>
</dbReference>
<dbReference type="SUPFAM" id="SSF56801">
    <property type="entry name" value="Acetyl-CoA synthetase-like"/>
    <property type="match status" value="1"/>
</dbReference>
<name>A0A409VQL9_PSICY</name>
<dbReference type="Proteomes" id="UP000283269">
    <property type="component" value="Unassembled WGS sequence"/>
</dbReference>
<dbReference type="PANTHER" id="PTHR43201">
    <property type="entry name" value="ACYL-COA SYNTHETASE"/>
    <property type="match status" value="1"/>
</dbReference>
<organism evidence="3 4">
    <name type="scientific">Psilocybe cyanescens</name>
    <dbReference type="NCBI Taxonomy" id="93625"/>
    <lineage>
        <taxon>Eukaryota</taxon>
        <taxon>Fungi</taxon>
        <taxon>Dikarya</taxon>
        <taxon>Basidiomycota</taxon>
        <taxon>Agaricomycotina</taxon>
        <taxon>Agaricomycetes</taxon>
        <taxon>Agaricomycetidae</taxon>
        <taxon>Agaricales</taxon>
        <taxon>Agaricineae</taxon>
        <taxon>Strophariaceae</taxon>
        <taxon>Psilocybe</taxon>
    </lineage>
</organism>
<dbReference type="Pfam" id="PF23562">
    <property type="entry name" value="AMP-binding_C_3"/>
    <property type="match status" value="2"/>
</dbReference>
<dbReference type="Pfam" id="PF00501">
    <property type="entry name" value="AMP-binding"/>
    <property type="match status" value="1"/>
</dbReference>
<proteinExistence type="inferred from homology"/>
<dbReference type="EMBL" id="NHYD01003955">
    <property type="protein sequence ID" value="PPQ68537.1"/>
    <property type="molecule type" value="Genomic_DNA"/>
</dbReference>
<dbReference type="PANTHER" id="PTHR43201:SF8">
    <property type="entry name" value="ACYL-COA SYNTHETASE FAMILY MEMBER 3"/>
    <property type="match status" value="1"/>
</dbReference>
<comment type="similarity">
    <text evidence="1">Belongs to the ATP-dependent AMP-binding enzyme family.</text>
</comment>
<sequence>MSSTASFIAPPSDMEIEYTFDFHLSNNPNYPVFMQPDTKYTSGKRSVTYGEFVPGIHRAGNFISRSMNASSMSATPLVAIFVELNNMTYATIVLGCMRAGITAFLISPRFHPSVVAELLRMAGPSHILANDRLLNKVALALQELSKTPSYGVPTVIHAPLHNQLYPGHNNFDPLPRHPEDFAKRALILHSSCSTSTCPKIIEWPSNYVTSNSLAIDYSDIFMEGKLFGAQSAEFFHTAGLCFLFWLPRAGFIMAILSPDDPKAVIPADRDVAFEGFIKSQVSVVWSSPRFFEAWSNDPEKVKFLAERECIVFGGSQLSKAAGDRLTSNGVKICNVYGATECGYISKFVSEPQSEDWEYFSLNPGINCQLVPRENGSFEPFVVARFHEPPVRNAEWNGRSAYATGDGLVAHPFKKGYYKVIGRNKDQILLSSGQVVDPMLLEDSLREHEEIKSAVVFGHGRPFLGVLIWPNLMERDDEPTVLQRIWSYFGSFIWQQSIKKNEAHERIWSIIEAKNNTLPSHSQFRKETFMIADSQRPFQFGEKGLPKRSLILDDYRKDIEKRYMSCL</sequence>